<evidence type="ECO:0000256" key="6">
    <source>
        <dbReference type="ARBA" id="ARBA00014116"/>
    </source>
</evidence>
<evidence type="ECO:0000256" key="18">
    <source>
        <dbReference type="ARBA" id="ARBA00023180"/>
    </source>
</evidence>
<evidence type="ECO:0000256" key="4">
    <source>
        <dbReference type="ARBA" id="ARBA00004613"/>
    </source>
</evidence>
<keyword evidence="14" id="KW-0862">Zinc</keyword>
<keyword evidence="19" id="KW-0458">Lysosome</keyword>
<dbReference type="CDD" id="cd03883">
    <property type="entry name" value="M28_Pgcp_like"/>
    <property type="match status" value="1"/>
</dbReference>
<name>A0ABD3WMG9_SINWO</name>
<evidence type="ECO:0000256" key="3">
    <source>
        <dbReference type="ARBA" id="ARBA00004555"/>
    </source>
</evidence>
<evidence type="ECO:0000256" key="14">
    <source>
        <dbReference type="ARBA" id="ARBA00022833"/>
    </source>
</evidence>
<evidence type="ECO:0000259" key="23">
    <source>
        <dbReference type="Pfam" id="PF04389"/>
    </source>
</evidence>
<dbReference type="AlphaFoldDB" id="A0ABD3WMG9"/>
<dbReference type="InterPro" id="IPR007484">
    <property type="entry name" value="Peptidase_M28"/>
</dbReference>
<comment type="subunit">
    <text evidence="20">Homodimer. The monomeric form is inactive while the homodimer is active.</text>
</comment>
<dbReference type="SUPFAM" id="SSF53187">
    <property type="entry name" value="Zn-dependent exopeptidases"/>
    <property type="match status" value="1"/>
</dbReference>
<keyword evidence="10" id="KW-0479">Metal-binding</keyword>
<keyword evidence="7" id="KW-0964">Secreted</keyword>
<dbReference type="Pfam" id="PF04389">
    <property type="entry name" value="Peptidase_M28"/>
    <property type="match status" value="1"/>
</dbReference>
<dbReference type="GO" id="GO:0005576">
    <property type="term" value="C:extracellular region"/>
    <property type="evidence" value="ECO:0007669"/>
    <property type="project" value="UniProtKB-SubCell"/>
</dbReference>
<evidence type="ECO:0000256" key="21">
    <source>
        <dbReference type="ARBA" id="ARBA00033328"/>
    </source>
</evidence>
<reference evidence="24 25" key="1">
    <citation type="submission" date="2024-11" db="EMBL/GenBank/DDBJ databases">
        <title>Chromosome-level genome assembly of the freshwater bivalve Anodonta woodiana.</title>
        <authorList>
            <person name="Chen X."/>
        </authorList>
    </citation>
    <scope>NUCLEOTIDE SEQUENCE [LARGE SCALE GENOMIC DNA]</scope>
    <source>
        <strain evidence="24">MN2024</strain>
        <tissue evidence="24">Gills</tissue>
    </source>
</reference>
<keyword evidence="16" id="KW-0482">Metalloprotease</keyword>
<dbReference type="InterPro" id="IPR039866">
    <property type="entry name" value="CPQ"/>
</dbReference>
<dbReference type="GO" id="GO:0008237">
    <property type="term" value="F:metallopeptidase activity"/>
    <property type="evidence" value="ECO:0007669"/>
    <property type="project" value="UniProtKB-KW"/>
</dbReference>
<dbReference type="GO" id="GO:0005794">
    <property type="term" value="C:Golgi apparatus"/>
    <property type="evidence" value="ECO:0007669"/>
    <property type="project" value="UniProtKB-SubCell"/>
</dbReference>
<dbReference type="GO" id="GO:0005783">
    <property type="term" value="C:endoplasmic reticulum"/>
    <property type="evidence" value="ECO:0007669"/>
    <property type="project" value="UniProtKB-SubCell"/>
</dbReference>
<evidence type="ECO:0000256" key="17">
    <source>
        <dbReference type="ARBA" id="ARBA00023145"/>
    </source>
</evidence>
<dbReference type="Gene3D" id="3.40.630.10">
    <property type="entry name" value="Zn peptidases"/>
    <property type="match status" value="1"/>
</dbReference>
<feature type="domain" description="Peptidase M28" evidence="23">
    <location>
        <begin position="274"/>
        <end position="460"/>
    </location>
</feature>
<proteinExistence type="inferred from homology"/>
<evidence type="ECO:0000256" key="1">
    <source>
        <dbReference type="ARBA" id="ARBA00004240"/>
    </source>
</evidence>
<dbReference type="Proteomes" id="UP001634394">
    <property type="component" value="Unassembled WGS sequence"/>
</dbReference>
<evidence type="ECO:0000256" key="19">
    <source>
        <dbReference type="ARBA" id="ARBA00023228"/>
    </source>
</evidence>
<organism evidence="24 25">
    <name type="scientific">Sinanodonta woodiana</name>
    <name type="common">Chinese pond mussel</name>
    <name type="synonym">Anodonta woodiana</name>
    <dbReference type="NCBI Taxonomy" id="1069815"/>
    <lineage>
        <taxon>Eukaryota</taxon>
        <taxon>Metazoa</taxon>
        <taxon>Spiralia</taxon>
        <taxon>Lophotrochozoa</taxon>
        <taxon>Mollusca</taxon>
        <taxon>Bivalvia</taxon>
        <taxon>Autobranchia</taxon>
        <taxon>Heteroconchia</taxon>
        <taxon>Palaeoheterodonta</taxon>
        <taxon>Unionida</taxon>
        <taxon>Unionoidea</taxon>
        <taxon>Unionidae</taxon>
        <taxon>Unioninae</taxon>
        <taxon>Sinanodonta</taxon>
    </lineage>
</organism>
<dbReference type="PANTHER" id="PTHR12053">
    <property type="entry name" value="PROTEASE FAMILY M28 PLASMA GLUTAMATE CARBOXYPEPTIDASE-RELATED"/>
    <property type="match status" value="1"/>
</dbReference>
<dbReference type="GO" id="GO:0004180">
    <property type="term" value="F:carboxypeptidase activity"/>
    <property type="evidence" value="ECO:0007669"/>
    <property type="project" value="UniProtKB-KW"/>
</dbReference>
<dbReference type="FunFam" id="3.50.30.30:FF:000009">
    <property type="entry name" value="Carboxypeptidase Q"/>
    <property type="match status" value="1"/>
</dbReference>
<dbReference type="GO" id="GO:0046872">
    <property type="term" value="F:metal ion binding"/>
    <property type="evidence" value="ECO:0007669"/>
    <property type="project" value="UniProtKB-KW"/>
</dbReference>
<feature type="signal peptide" evidence="22">
    <location>
        <begin position="1"/>
        <end position="22"/>
    </location>
</feature>
<comment type="caution">
    <text evidence="24">The sequence shown here is derived from an EMBL/GenBank/DDBJ whole genome shotgun (WGS) entry which is preliminary data.</text>
</comment>
<evidence type="ECO:0000256" key="7">
    <source>
        <dbReference type="ARBA" id="ARBA00022525"/>
    </source>
</evidence>
<dbReference type="Gene3D" id="3.50.30.30">
    <property type="match status" value="1"/>
</dbReference>
<keyword evidence="9" id="KW-0645">Protease</keyword>
<keyword evidence="18" id="KW-0325">Glycoprotein</keyword>
<protein>
    <recommendedName>
        <fullName evidence="6">Carboxypeptidase Q</fullName>
    </recommendedName>
    <alternativeName>
        <fullName evidence="21">Plasma glutamate carboxypeptidase</fullName>
    </alternativeName>
</protein>
<evidence type="ECO:0000256" key="2">
    <source>
        <dbReference type="ARBA" id="ARBA00004371"/>
    </source>
</evidence>
<evidence type="ECO:0000256" key="10">
    <source>
        <dbReference type="ARBA" id="ARBA00022723"/>
    </source>
</evidence>
<evidence type="ECO:0000256" key="16">
    <source>
        <dbReference type="ARBA" id="ARBA00023049"/>
    </source>
</evidence>
<accession>A0ABD3WMG9</accession>
<dbReference type="GO" id="GO:0005764">
    <property type="term" value="C:lysosome"/>
    <property type="evidence" value="ECO:0007669"/>
    <property type="project" value="UniProtKB-SubCell"/>
</dbReference>
<feature type="chain" id="PRO_5044832813" description="Carboxypeptidase Q" evidence="22">
    <location>
        <begin position="23"/>
        <end position="480"/>
    </location>
</feature>
<evidence type="ECO:0000256" key="5">
    <source>
        <dbReference type="ARBA" id="ARBA00010918"/>
    </source>
</evidence>
<evidence type="ECO:0000256" key="13">
    <source>
        <dbReference type="ARBA" id="ARBA00022824"/>
    </source>
</evidence>
<keyword evidence="8" id="KW-0121">Carboxypeptidase</keyword>
<keyword evidence="13" id="KW-0256">Endoplasmic reticulum</keyword>
<evidence type="ECO:0000256" key="22">
    <source>
        <dbReference type="SAM" id="SignalP"/>
    </source>
</evidence>
<keyword evidence="12" id="KW-0378">Hydrolase</keyword>
<dbReference type="GO" id="GO:0006508">
    <property type="term" value="P:proteolysis"/>
    <property type="evidence" value="ECO:0007669"/>
    <property type="project" value="UniProtKB-KW"/>
</dbReference>
<sequence>MATHIVSKAFVAMVVLSGVAQGFTDGSETLKFVPHSKTDLKDEISQYQDIADEIIKLSVYGAAQNQSYNRLAEMVDRFGNRMSGTQNLEDAIDYMLDKLKGDGLENVHGEPVMVPSWKRGDESAVMLQPRYHPMSILGLGSSIGTPQGGITAEALVVRSFDELHRRATEAKGKIIVYNQDFISYGVTVQYRTDGAYEAAMVGGVASLIRSVTPLSIYSPHTGHQVYRDGVKQIPTACITVEDAEMMWRMAQRGIKIVLNLNMSAENIGMVTSRNTVAEIIGYKYPEQVVLVSGHLDSWDVGQGAMDDGGGAFISWQALSLIHQLGLRPKRTLRAVLWTGEEQGLVGSQAYYEAHKINISNFDFVMESDAGTFTPQGLGFTGNNGSYEVIKNVLQLLAPINATLISTPADGGDVAFWIQQGVPGASLMNDNSRYMYFHHTNGDSMTVQDSHQMDLCSALWAVVSFVVADLDNMLPRDNPNL</sequence>
<dbReference type="EMBL" id="JBJQND010000006">
    <property type="protein sequence ID" value="KAL3874665.1"/>
    <property type="molecule type" value="Genomic_DNA"/>
</dbReference>
<evidence type="ECO:0000256" key="15">
    <source>
        <dbReference type="ARBA" id="ARBA00023034"/>
    </source>
</evidence>
<evidence type="ECO:0000313" key="25">
    <source>
        <dbReference type="Proteomes" id="UP001634394"/>
    </source>
</evidence>
<evidence type="ECO:0000256" key="8">
    <source>
        <dbReference type="ARBA" id="ARBA00022645"/>
    </source>
</evidence>
<evidence type="ECO:0000313" key="24">
    <source>
        <dbReference type="EMBL" id="KAL3874665.1"/>
    </source>
</evidence>
<gene>
    <name evidence="24" type="ORF">ACJMK2_037646</name>
</gene>
<keyword evidence="17" id="KW-0865">Zymogen</keyword>
<evidence type="ECO:0000256" key="20">
    <source>
        <dbReference type="ARBA" id="ARBA00025833"/>
    </source>
</evidence>
<evidence type="ECO:0000256" key="11">
    <source>
        <dbReference type="ARBA" id="ARBA00022729"/>
    </source>
</evidence>
<keyword evidence="25" id="KW-1185">Reference proteome</keyword>
<evidence type="ECO:0000256" key="12">
    <source>
        <dbReference type="ARBA" id="ARBA00022801"/>
    </source>
</evidence>
<comment type="subcellular location">
    <subcellularLocation>
        <location evidence="1">Endoplasmic reticulum</location>
    </subcellularLocation>
    <subcellularLocation>
        <location evidence="3">Golgi apparatus</location>
    </subcellularLocation>
    <subcellularLocation>
        <location evidence="2">Lysosome</location>
    </subcellularLocation>
    <subcellularLocation>
        <location evidence="4">Secreted</location>
    </subcellularLocation>
</comment>
<evidence type="ECO:0000256" key="9">
    <source>
        <dbReference type="ARBA" id="ARBA00022670"/>
    </source>
</evidence>
<comment type="similarity">
    <text evidence="5">Belongs to the peptidase M28 family.</text>
</comment>
<keyword evidence="15" id="KW-0333">Golgi apparatus</keyword>
<dbReference type="PANTHER" id="PTHR12053:SF3">
    <property type="entry name" value="CARBOXYPEPTIDASE Q"/>
    <property type="match status" value="1"/>
</dbReference>
<keyword evidence="11 22" id="KW-0732">Signal</keyword>
<dbReference type="FunFam" id="3.40.630.10:FF:000036">
    <property type="entry name" value="Carboxypeptidase Q"/>
    <property type="match status" value="1"/>
</dbReference>